<protein>
    <submittedName>
        <fullName evidence="2">DUF6493 family protein</fullName>
    </submittedName>
</protein>
<feature type="domain" description="DUF7824" evidence="1">
    <location>
        <begin position="523"/>
        <end position="592"/>
    </location>
</feature>
<proteinExistence type="predicted"/>
<organism evidence="2 3">
    <name type="scientific">Kitasatospora arboriphila</name>
    <dbReference type="NCBI Taxonomy" id="258052"/>
    <lineage>
        <taxon>Bacteria</taxon>
        <taxon>Bacillati</taxon>
        <taxon>Actinomycetota</taxon>
        <taxon>Actinomycetes</taxon>
        <taxon>Kitasatosporales</taxon>
        <taxon>Streptomycetaceae</taxon>
        <taxon>Kitasatospora</taxon>
    </lineage>
</organism>
<dbReference type="Pfam" id="PF25148">
    <property type="entry name" value="DUF7824"/>
    <property type="match status" value="1"/>
</dbReference>
<comment type="caution">
    <text evidence="2">The sequence shown here is derived from an EMBL/GenBank/DDBJ whole genome shotgun (WGS) entry which is preliminary data.</text>
</comment>
<name>A0ABN1U754_9ACTN</name>
<dbReference type="InterPro" id="IPR056726">
    <property type="entry name" value="DUF7824"/>
</dbReference>
<gene>
    <name evidence="2" type="ORF">GCM10009663_75700</name>
</gene>
<reference evidence="2 3" key="1">
    <citation type="journal article" date="2019" name="Int. J. Syst. Evol. Microbiol.">
        <title>The Global Catalogue of Microorganisms (GCM) 10K type strain sequencing project: providing services to taxonomists for standard genome sequencing and annotation.</title>
        <authorList>
            <consortium name="The Broad Institute Genomics Platform"/>
            <consortium name="The Broad Institute Genome Sequencing Center for Infectious Disease"/>
            <person name="Wu L."/>
            <person name="Ma J."/>
        </authorList>
    </citation>
    <scope>NUCLEOTIDE SEQUENCE [LARGE SCALE GENOMIC DNA]</scope>
    <source>
        <strain evidence="2 3">JCM 13002</strain>
    </source>
</reference>
<dbReference type="RefSeq" id="WP_344628310.1">
    <property type="nucleotide sequence ID" value="NZ_BAAALD010000159.1"/>
</dbReference>
<evidence type="ECO:0000259" key="1">
    <source>
        <dbReference type="Pfam" id="PF25148"/>
    </source>
</evidence>
<accession>A0ABN1U754</accession>
<evidence type="ECO:0000313" key="3">
    <source>
        <dbReference type="Proteomes" id="UP001499987"/>
    </source>
</evidence>
<sequence length="867" mass="92460">MSVADLARKGDTAAVAAALAELAPEQRRAEVPALRALRKELRDSWSGSPDRWTALLVAGAGCHTSPTAAAEWIGSRVFEDRAGWRNPLLVEVIERQPVEWRQVVTARLAERRAPGWGWSEHFPLLEYLVRSTGSPVPATDSFTTQWVRERSRPEPRHRAFGDLPPGRDLHARLVADPFTPVLAPRVFEVPDLAGELEGPWVARDDSERWPAVLARLAADGVLGRADLLDRCLARLLRGGGRPNDHRIYLTVLRALAPTADEYAERARTLLALLSGPSTTAALAQEVLASLDAAGRLDPEVLDEASPTVLFRTEKKLVRAQLGWLDRAARTAPHRAGPVVLAAAGAFGHPDRTLQEQALKVVARHLAAAGTAVLPELRPAAEQLDPAHHRRAAELFGAEVQAEEYQELLPPPPQPRPVPAPIATPAELAEELGAVLAGDTGLVPWERVLDGLVRHAHTDRAALAEALDPVLRAHPHARDLGLIAEAAAGRMTVDRARQVADRSYRHGSFRTAWSTPFDQQTAARLEEAVLRLATRPLPHLLATPTDTTGSIDPVVLVERLAGYAALGADPGPVDLGQALLRVAPTTEPAVTALAAAVGTPAGGRLAGWLREGGLPRRPTVVRAPSGGRGRDGRRLSTTRRLIDQEAAGAGLPEDAERLLDAADRHLRRRDVWWTPPAREQWTAILPHHREETAARLMERFASAADLDVRGGADLLPALAEAGGPAGPAIHLALAYGLGARHPEDRTAAVDALLVLAARGDLDGALLGHEIAELVALGPVKPNRLTESLRAAADTGAHGTVWSVLVAALPRLLAGEPPRGVGELLAVAADCARRCAARGPIPEVTALAARGGSSRAVREAAALQEVLAG</sequence>
<dbReference type="Proteomes" id="UP001499987">
    <property type="component" value="Unassembled WGS sequence"/>
</dbReference>
<keyword evidence="3" id="KW-1185">Reference proteome</keyword>
<evidence type="ECO:0000313" key="2">
    <source>
        <dbReference type="EMBL" id="GAA1126131.1"/>
    </source>
</evidence>
<dbReference type="EMBL" id="BAAALD010000159">
    <property type="protein sequence ID" value="GAA1126131.1"/>
    <property type="molecule type" value="Genomic_DNA"/>
</dbReference>